<dbReference type="GeneID" id="38122158"/>
<dbReference type="AlphaFoldDB" id="A0A397GKN6"/>
<evidence type="ECO:0000313" key="2">
    <source>
        <dbReference type="Proteomes" id="UP000215305"/>
    </source>
</evidence>
<proteinExistence type="predicted"/>
<dbReference type="STRING" id="41047.A0A397GKN6"/>
<protein>
    <recommendedName>
        <fullName evidence="3">Integral membrane protein</fullName>
    </recommendedName>
</protein>
<evidence type="ECO:0000313" key="1">
    <source>
        <dbReference type="EMBL" id="RHZ49633.1"/>
    </source>
</evidence>
<organism evidence="1 2">
    <name type="scientific">Aspergillus thermomutatus</name>
    <name type="common">Neosartorya pseudofischeri</name>
    <dbReference type="NCBI Taxonomy" id="41047"/>
    <lineage>
        <taxon>Eukaryota</taxon>
        <taxon>Fungi</taxon>
        <taxon>Dikarya</taxon>
        <taxon>Ascomycota</taxon>
        <taxon>Pezizomycotina</taxon>
        <taxon>Eurotiomycetes</taxon>
        <taxon>Eurotiomycetidae</taxon>
        <taxon>Eurotiales</taxon>
        <taxon>Aspergillaceae</taxon>
        <taxon>Aspergillus</taxon>
        <taxon>Aspergillus subgen. Fumigati</taxon>
    </lineage>
</organism>
<sequence length="501" mass="56954">MAHLAADDWDAIKCFIGERASILDCKGPAGHTGPDGSRWYSLDGVWEIRGFVMCEACYSDLITWNHLKRYFTTGPTIKSDEGMWTCDAAVPVVKEGLRRAIASPDHWEDLHILFKRRMEYPGCVEMRNLQAGSTHWYGSKAVPGLIVCTACYLDYFVLDHARSWDLLSLCPDQERRVRQCAMDTWHMKVAWTVCTRIGSDNHTDEYDGFEAVARAILGSPPCSTEDMRDAIWYAPRDYHGDAFAICHGCVVASMVAPGFFQEFKQVHYPRNKDWVCDFNPAAPRSSKYTSLYDAAVTVGNFSIFSDYVSAYAALAECPRNEPFKNRRWYGKNAFDNTFTICELCYKDAVEGTRLANRLDSDVVPDEARCQMYSPRMRDLWRRACQTNDLDSFLVLAKERMHTYLFMQMEKQRVEFGQLMRMQQRQTLMLASTINQGTEGFASVATSNGGPMFGNRTIGFNWHSAAGAQAHQQFQQALGINVVQTGDSTELMSLMQRWAELE</sequence>
<comment type="caution">
    <text evidence="1">The sequence shown here is derived from an EMBL/GenBank/DDBJ whole genome shotgun (WGS) entry which is preliminary data.</text>
</comment>
<name>A0A397GKN6_ASPTH</name>
<dbReference type="OrthoDB" id="5324692at2759"/>
<dbReference type="VEuPathDB" id="FungiDB:CDV56_100184"/>
<reference evidence="1" key="1">
    <citation type="submission" date="2018-08" db="EMBL/GenBank/DDBJ databases">
        <title>Draft genome sequence of azole-resistant Aspergillus thermomutatus (Neosartorya pseudofischeri) strain HMR AF 39, isolated from a human nasal aspirate.</title>
        <authorList>
            <person name="Parent-Michaud M."/>
            <person name="Dufresne P.J."/>
            <person name="Fournier E."/>
            <person name="Martineau C."/>
            <person name="Moreira S."/>
            <person name="Perkins V."/>
            <person name="De Repentigny L."/>
            <person name="Dufresne S.F."/>
        </authorList>
    </citation>
    <scope>NUCLEOTIDE SEQUENCE [LARGE SCALE GENOMIC DNA]</scope>
    <source>
        <strain evidence="1">HMR AF 39</strain>
    </source>
</reference>
<gene>
    <name evidence="1" type="ORF">CDV56_100184</name>
</gene>
<dbReference type="RefSeq" id="XP_026612408.1">
    <property type="nucleotide sequence ID" value="XM_026753803.1"/>
</dbReference>
<evidence type="ECO:0008006" key="3">
    <source>
        <dbReference type="Google" id="ProtNLM"/>
    </source>
</evidence>
<dbReference type="EMBL" id="NKHU02000175">
    <property type="protein sequence ID" value="RHZ49633.1"/>
    <property type="molecule type" value="Genomic_DNA"/>
</dbReference>
<dbReference type="Proteomes" id="UP000215305">
    <property type="component" value="Unassembled WGS sequence"/>
</dbReference>
<keyword evidence="2" id="KW-1185">Reference proteome</keyword>
<accession>A0A397GKN6</accession>